<dbReference type="PATRIC" id="fig|1086011.3.peg.922"/>
<organism evidence="3 4">
    <name type="scientific">Flavobacterium frigoris (strain PS1)</name>
    <dbReference type="NCBI Taxonomy" id="1086011"/>
    <lineage>
        <taxon>Bacteria</taxon>
        <taxon>Pseudomonadati</taxon>
        <taxon>Bacteroidota</taxon>
        <taxon>Flavobacteriia</taxon>
        <taxon>Flavobacteriales</taxon>
        <taxon>Flavobacteriaceae</taxon>
        <taxon>Flavobacterium</taxon>
    </lineage>
</organism>
<dbReference type="STRING" id="1086011.HJ01_00939"/>
<accession>H7FP41</accession>
<name>H7FP41_FLAFP</name>
<dbReference type="SUPFAM" id="SSF54427">
    <property type="entry name" value="NTF2-like"/>
    <property type="match status" value="1"/>
</dbReference>
<dbReference type="InterPro" id="IPR037401">
    <property type="entry name" value="SnoaL-like"/>
</dbReference>
<feature type="domain" description="SnoaL-like" evidence="2">
    <location>
        <begin position="39"/>
        <end position="152"/>
    </location>
</feature>
<reference evidence="3 4" key="1">
    <citation type="journal article" date="2014" name="Acta Crystallogr. D">
        <title>Structure-based characterization and antifreeze properties of a hyperactive ice-binding protein from the Antarctic bacterium Flavobacterium frigoris PS1.</title>
        <authorList>
            <person name="Do H."/>
            <person name="Kim S.J."/>
            <person name="Kim H.J."/>
            <person name="Lee J.H."/>
        </authorList>
    </citation>
    <scope>NUCLEOTIDE SEQUENCE [LARGE SCALE GENOMIC DNA]</scope>
    <source>
        <strain evidence="3 4">PS1</strain>
    </source>
</reference>
<feature type="signal peptide" evidence="1">
    <location>
        <begin position="1"/>
        <end position="28"/>
    </location>
</feature>
<feature type="chain" id="PRO_5003609873" description="SnoaL-like domain-containing protein" evidence="1">
    <location>
        <begin position="29"/>
        <end position="179"/>
    </location>
</feature>
<gene>
    <name evidence="3" type="ORF">HJ01_00939</name>
</gene>
<comment type="caution">
    <text evidence="3">The sequence shown here is derived from an EMBL/GenBank/DDBJ whole genome shotgun (WGS) entry which is preliminary data.</text>
</comment>
<dbReference type="Proteomes" id="UP000005566">
    <property type="component" value="Unassembled WGS sequence"/>
</dbReference>
<dbReference type="Gene3D" id="3.10.450.50">
    <property type="match status" value="1"/>
</dbReference>
<dbReference type="eggNOG" id="COG4319">
    <property type="taxonomic scope" value="Bacteria"/>
</dbReference>
<keyword evidence="4" id="KW-1185">Reference proteome</keyword>
<evidence type="ECO:0000259" key="2">
    <source>
        <dbReference type="Pfam" id="PF13474"/>
    </source>
</evidence>
<protein>
    <recommendedName>
        <fullName evidence="2">SnoaL-like domain-containing protein</fullName>
    </recommendedName>
</protein>
<dbReference type="Pfam" id="PF13474">
    <property type="entry name" value="SnoaL_3"/>
    <property type="match status" value="1"/>
</dbReference>
<dbReference type="EMBL" id="AHKF01000012">
    <property type="protein sequence ID" value="EIA09723.1"/>
    <property type="molecule type" value="Genomic_DNA"/>
</dbReference>
<evidence type="ECO:0000313" key="3">
    <source>
        <dbReference type="EMBL" id="EIA09723.1"/>
    </source>
</evidence>
<evidence type="ECO:0000313" key="4">
    <source>
        <dbReference type="Proteomes" id="UP000005566"/>
    </source>
</evidence>
<keyword evidence="1" id="KW-0732">Signal</keyword>
<proteinExistence type="predicted"/>
<dbReference type="AlphaFoldDB" id="H7FP41"/>
<evidence type="ECO:0000256" key="1">
    <source>
        <dbReference type="SAM" id="SignalP"/>
    </source>
</evidence>
<dbReference type="InterPro" id="IPR032710">
    <property type="entry name" value="NTF2-like_dom_sf"/>
</dbReference>
<sequence>MKINNNINMKNVVLLSLCYLLCAAFTTAKFDQHKDKEMINATLDAWHKAAADAKSDIYFNFMTEDAVFIGTDATENWSKAEFQAYAKPYFDKGKAWSFIPLERHIYFDKTGNTAWFDELLSTQMKICRGSGVLVKIGQEWKIKHYVLSIAVPNDNVGEVVKVKAAIEDAFLLNLQKGER</sequence>